<dbReference type="GO" id="GO:0005576">
    <property type="term" value="C:extracellular region"/>
    <property type="evidence" value="ECO:0007669"/>
    <property type="project" value="UniProtKB-UniRule"/>
</dbReference>
<evidence type="ECO:0000256" key="8">
    <source>
        <dbReference type="SAM" id="MobiDB-lite"/>
    </source>
</evidence>
<evidence type="ECO:0000313" key="10">
    <source>
        <dbReference type="EMBL" id="AMB86117.1"/>
    </source>
</evidence>
<keyword evidence="6" id="KW-0833">Ubl conjugation pathway</keyword>
<feature type="compositionally biased region" description="Low complexity" evidence="8">
    <location>
        <begin position="1334"/>
        <end position="1343"/>
    </location>
</feature>
<dbReference type="Pfam" id="PF14496">
    <property type="entry name" value="NEL"/>
    <property type="match status" value="1"/>
</dbReference>
<dbReference type="InterPro" id="IPR003591">
    <property type="entry name" value="Leu-rich_rpt_typical-subtyp"/>
</dbReference>
<keyword evidence="4" id="KW-0677">Repeat</keyword>
<dbReference type="InterPro" id="IPR046673">
    <property type="entry name" value="ToxA_N"/>
</dbReference>
<dbReference type="PANTHER" id="PTHR48051">
    <property type="match status" value="1"/>
</dbReference>
<dbReference type="Gene3D" id="3.80.10.10">
    <property type="entry name" value="Ribonuclease Inhibitor"/>
    <property type="match status" value="1"/>
</dbReference>
<dbReference type="Gene3D" id="1.20.58.360">
    <property type="entry name" value="Shigella T3SS effector IpaH defines"/>
    <property type="match status" value="1"/>
</dbReference>
<keyword evidence="3" id="KW-0433">Leucine-rich repeat</keyword>
<evidence type="ECO:0000256" key="2">
    <source>
        <dbReference type="ARBA" id="ARBA00012483"/>
    </source>
</evidence>
<dbReference type="KEGG" id="pagb:AWM79_12745"/>
<name>A0A0X1T1Y9_PSEAA</name>
<dbReference type="PANTHER" id="PTHR48051:SF1">
    <property type="entry name" value="RAS SUPPRESSOR PROTEIN 1"/>
    <property type="match status" value="1"/>
</dbReference>
<comment type="PTM">
    <text evidence="6">Ubiquitinated in the presence of host E1 ubiquitin-activating enzyme, E2 ubiquitin-conjugating enzyme and ubiquitin.</text>
</comment>
<sequence>MLRGHRGIHYDFIRKQFPEWLVQADASTHRALGQRALGELPALKTAPDVLTHLHQSYTACLHYQRKVQTVLRTLSTVESFAKPLLEQALKDEFGLTLDAKQTFLYHPTHGIASNIRSYVSNLLHAALHNYEVAQTREGGLDEPGTAAGIYSENPVNQPNPTLLAISPTRFAALSRRLDLGRQYQKHLDEVFFPGAKAGQSPLEAQHRVRSHFSLHDAYALETQVHIAFLRSHLDPTAYRLMLEIAKGKEVPVPAGHPQRCFSLSLLRIPLIDILIVRTDDHARSWVVYIPGDPFHPVRQYPSRAAFEDHLREKLRTLDYLKFFVRFIPQRERARFIDRLYARLDPKRWNGYFYQPTPDPRANLNLAGELIGSYLFRQRYQQKVEIFFDDALFIAVPTADKDRQSLTAHLQHYLNIALNVLNVAAFIVPGLGEMMLGVVAVQLGNSIFHTIDSFAVGDKQHAWAYLTGVLQNVALIAALGAAGASAAAAENAAIASASFADGLRPVKLPNGDIRLFNPDIAPFEHRIVLPRTLEPDATGLYHHQGRTYLPIDDKYYELKPDPSSWRYRARHPHNPDAYTPTFRHNGSGGWAHEFEQPLAWDDLHAFSRLGPDAAALDASSARRVMHISAINGDVLRQLHVNHLPPPALLQDTLLRFRLDQDIRRLASRLRSGEALGYSRDELHMTLQLLTHRPVWPASKVLRLLDRQKTTLTEYPPNLPPQVTRIDATWDDLRTHDLLRTVLTRLSEREIRTLLDEEFGQGPISLEARTGQLRRILAREAVQRRESLFASHYEYRTHSGDPSPAVAVIQRDFSSLPSLVARELVSQANNVELQRLAAGTVPLRLAEEARLYVQNIRLARAYEQVYLDSISQAEAYRVVLPMLERLPSWSSDVRIEIRDGAFNGPLLDSVGPKQAASRKVLIREGDRYAARDALGQELHGPDDLYAALLHALPDAERAALGLPHVGQGARFRQALLDLPPLPRETLRQRLGMPPIRPDFISPMRLANDQLAYGLSGRGAGRAVRSFEFNRLAQALYPTLRLSEVETLHGLRDMSLGAGIEKLRRLELEYATLEDELDAWVGDPQTSVDARGRLRLALQIRRCWRHETDLATDASGLPIGGRQLSLTGYPLENLPRLSANFNHVTEMHLRGLALLPSAELDSFLDTFPRLQRLDMSRNILTRLPSALARLTALKHLDLKANQIVITPVTGAPLTHLTQLEVLILENNSTLSMLPDLSPLTRLSHLHLRNTGLRQWPRGYEQLPGLRTFDLSDNRISSIPDEVFAVDEQRQRLNRAINLEGNPIPPALRQRVESYRQQTGLDLGLDVLVESDEPSEWSGSSRPQSRASSRHSRWGTPSPVPRDSTPWLEGLTRSEQQARRDLWLRLASDDIEDSEAFFKVLEDLKYSADYRSLEHRLELSERVWRMIRAASENTELREGLFNRANAPEPDACEDGITVVFSDMGLDVLLYEARSLPLDAREGPLLQLARGKSRLDQVNRQARRLIDTRKASGLTPDEAEVYLAFRIGLAQRLELPWQARKMNHADIAGVKSETLDEAYQAILEQEAQPGEMSRSLAKLPFWKDYLEKRFAEEPLKASREQRDNMIGALDDLLSAQREWFGGKALDTEQKTELAATIRQSARTLGLTETEVFASALTDSTYLSLSADIARQYTDTLEQLTEQRLQRWIAQEPAQTSAGR</sequence>
<evidence type="ECO:0000256" key="6">
    <source>
        <dbReference type="PROSITE-ProRule" id="PRU01398"/>
    </source>
</evidence>
<dbReference type="GO" id="GO:0005737">
    <property type="term" value="C:cytoplasm"/>
    <property type="evidence" value="ECO:0007669"/>
    <property type="project" value="TreeGrafter"/>
</dbReference>
<dbReference type="SUPFAM" id="SSF52058">
    <property type="entry name" value="L domain-like"/>
    <property type="match status" value="1"/>
</dbReference>
<feature type="region of interest" description="Disordered" evidence="8">
    <location>
        <begin position="1328"/>
        <end position="1365"/>
    </location>
</feature>
<evidence type="ECO:0000256" key="7">
    <source>
        <dbReference type="SAM" id="Coils"/>
    </source>
</evidence>
<keyword evidence="6" id="KW-0964">Secreted</keyword>
<dbReference type="InterPro" id="IPR050216">
    <property type="entry name" value="LRR_domain-containing"/>
</dbReference>
<dbReference type="Pfam" id="PF20178">
    <property type="entry name" value="ToxA_N"/>
    <property type="match status" value="1"/>
</dbReference>
<gene>
    <name evidence="10" type="ORF">AWM79_12745</name>
</gene>
<dbReference type="SMART" id="SM00369">
    <property type="entry name" value="LRR_TYP"/>
    <property type="match status" value="3"/>
</dbReference>
<proteinExistence type="inferred from homology"/>
<dbReference type="InterPro" id="IPR029487">
    <property type="entry name" value="NEL_dom"/>
</dbReference>
<dbReference type="GO" id="GO:0016567">
    <property type="term" value="P:protein ubiquitination"/>
    <property type="evidence" value="ECO:0007669"/>
    <property type="project" value="InterPro"/>
</dbReference>
<evidence type="ECO:0000256" key="4">
    <source>
        <dbReference type="ARBA" id="ARBA00022737"/>
    </source>
</evidence>
<feature type="coiled-coil region" evidence="7">
    <location>
        <begin position="1053"/>
        <end position="1080"/>
    </location>
</feature>
<dbReference type="Proteomes" id="UP000063229">
    <property type="component" value="Chromosome"/>
</dbReference>
<feature type="domain" description="NEL" evidence="9">
    <location>
        <begin position="1355"/>
        <end position="1659"/>
    </location>
</feature>
<accession>A0A0X1T1Y9</accession>
<dbReference type="STRING" id="46677.AWM79_12745"/>
<comment type="similarity">
    <text evidence="6">Belongs to the LRR-containing bacterial E3 ligase family.</text>
</comment>
<comment type="catalytic activity">
    <reaction evidence="1">
        <text>S-ubiquitinyl-[E2 ubiquitin-conjugating enzyme]-L-cysteine + [acceptor protein]-L-lysine = [E2 ubiquitin-conjugating enzyme]-L-cysteine + N(6)-ubiquitinyl-[acceptor protein]-L-lysine.</text>
        <dbReference type="EC" id="2.3.2.27"/>
    </reaction>
</comment>
<dbReference type="PROSITE" id="PS51450">
    <property type="entry name" value="LRR"/>
    <property type="match status" value="1"/>
</dbReference>
<keyword evidence="5" id="KW-0843">Virulence</keyword>
<dbReference type="EC" id="2.3.2.27" evidence="2"/>
<evidence type="ECO:0000256" key="5">
    <source>
        <dbReference type="ARBA" id="ARBA00023026"/>
    </source>
</evidence>
<evidence type="ECO:0000259" key="9">
    <source>
        <dbReference type="PROSITE" id="PS52053"/>
    </source>
</evidence>
<evidence type="ECO:0000256" key="1">
    <source>
        <dbReference type="ARBA" id="ARBA00000900"/>
    </source>
</evidence>
<keyword evidence="11" id="KW-1185">Reference proteome</keyword>
<organism evidence="10 11">
    <name type="scientific">Pseudomonas agarici</name>
    <dbReference type="NCBI Taxonomy" id="46677"/>
    <lineage>
        <taxon>Bacteria</taxon>
        <taxon>Pseudomonadati</taxon>
        <taxon>Pseudomonadota</taxon>
        <taxon>Gammaproteobacteria</taxon>
        <taxon>Pseudomonadales</taxon>
        <taxon>Pseudomonadaceae</taxon>
        <taxon>Pseudomonas</taxon>
    </lineage>
</organism>
<keyword evidence="6" id="KW-0808">Transferase</keyword>
<feature type="active site" description="Glycyl thioester intermediate" evidence="6">
    <location>
        <position position="1448"/>
    </location>
</feature>
<keyword evidence="6" id="KW-0832">Ubl conjugation</keyword>
<dbReference type="InterPro" id="IPR001611">
    <property type="entry name" value="Leu-rich_rpt"/>
</dbReference>
<keyword evidence="7" id="KW-0175">Coiled coil</keyword>
<dbReference type="EMBL" id="CP014135">
    <property type="protein sequence ID" value="AMB86117.1"/>
    <property type="molecule type" value="Genomic_DNA"/>
</dbReference>
<protein>
    <recommendedName>
        <fullName evidence="2">RING-type E3 ubiquitin transferase</fullName>
        <ecNumber evidence="2">2.3.2.27</ecNumber>
    </recommendedName>
</protein>
<evidence type="ECO:0000313" key="11">
    <source>
        <dbReference type="Proteomes" id="UP000063229"/>
    </source>
</evidence>
<evidence type="ECO:0000256" key="3">
    <source>
        <dbReference type="ARBA" id="ARBA00022614"/>
    </source>
</evidence>
<keyword evidence="6" id="KW-1035">Host cytoplasm</keyword>
<dbReference type="GO" id="GO:0061630">
    <property type="term" value="F:ubiquitin protein ligase activity"/>
    <property type="evidence" value="ECO:0007669"/>
    <property type="project" value="UniProtKB-EC"/>
</dbReference>
<dbReference type="InterPro" id="IPR032675">
    <property type="entry name" value="LRR_dom_sf"/>
</dbReference>
<dbReference type="PROSITE" id="PS52053">
    <property type="entry name" value="NEL"/>
    <property type="match status" value="1"/>
</dbReference>
<reference evidence="11" key="1">
    <citation type="submission" date="2016-01" db="EMBL/GenBank/DDBJ databases">
        <authorList>
            <person name="Storey N.H."/>
            <person name="Neuman B.W."/>
        </authorList>
    </citation>
    <scope>NUCLEOTIDE SEQUENCE [LARGE SCALE GENOMIC DNA]</scope>
    <source>
        <strain evidence="11">NCPPB 2472</strain>
    </source>
</reference>